<evidence type="ECO:0000256" key="2">
    <source>
        <dbReference type="ARBA" id="ARBA00008791"/>
    </source>
</evidence>
<comment type="subunit">
    <text evidence="3">Homodimer.</text>
</comment>
<dbReference type="Proteomes" id="UP000238605">
    <property type="component" value="Unassembled WGS sequence"/>
</dbReference>
<dbReference type="EMBL" id="PSNX01000003">
    <property type="protein sequence ID" value="PPE67428.1"/>
    <property type="molecule type" value="Genomic_DNA"/>
</dbReference>
<dbReference type="InterPro" id="IPR006015">
    <property type="entry name" value="Universal_stress_UspA"/>
</dbReference>
<proteinExistence type="inferred from homology"/>
<gene>
    <name evidence="6" type="ORF">C1704_04520</name>
</gene>
<dbReference type="PANTHER" id="PTHR46268">
    <property type="entry name" value="STRESS RESPONSE PROTEIN NHAX"/>
    <property type="match status" value="1"/>
</dbReference>
<reference evidence="6 7" key="1">
    <citation type="submission" date="2018-02" db="EMBL/GenBank/DDBJ databases">
        <title>Reclassifiation of [Polyangium] brachysporum DSM 7029 as Guopingzhaonella breviflexa gen. nov., sp. nov., a member of the family Comamonadaceae.</title>
        <authorList>
            <person name="Tang B."/>
        </authorList>
    </citation>
    <scope>NUCLEOTIDE SEQUENCE [LARGE SCALE GENOMIC DNA]</scope>
    <source>
        <strain evidence="6 7">BCRC 80649</strain>
    </source>
</reference>
<dbReference type="GO" id="GO:0005737">
    <property type="term" value="C:cytoplasm"/>
    <property type="evidence" value="ECO:0007669"/>
    <property type="project" value="UniProtKB-SubCell"/>
</dbReference>
<keyword evidence="7" id="KW-1185">Reference proteome</keyword>
<feature type="domain" description="UspA" evidence="5">
    <location>
        <begin position="193"/>
        <end position="334"/>
    </location>
</feature>
<organism evidence="6 7">
    <name type="scientific">Caldimonas caldifontis</name>
    <dbReference type="NCBI Taxonomy" id="1452508"/>
    <lineage>
        <taxon>Bacteria</taxon>
        <taxon>Pseudomonadati</taxon>
        <taxon>Pseudomonadota</taxon>
        <taxon>Betaproteobacteria</taxon>
        <taxon>Burkholderiales</taxon>
        <taxon>Sphaerotilaceae</taxon>
        <taxon>Caldimonas</taxon>
    </lineage>
</organism>
<evidence type="ECO:0000259" key="5">
    <source>
        <dbReference type="Pfam" id="PF00582"/>
    </source>
</evidence>
<name>A0A2S5SXT5_9BURK</name>
<accession>A0A2S5SXT5</accession>
<dbReference type="Gene3D" id="3.40.50.620">
    <property type="entry name" value="HUPs"/>
    <property type="match status" value="2"/>
</dbReference>
<dbReference type="CDD" id="cd00293">
    <property type="entry name" value="USP-like"/>
    <property type="match status" value="2"/>
</dbReference>
<dbReference type="InterPro" id="IPR006016">
    <property type="entry name" value="UspA"/>
</dbReference>
<evidence type="ECO:0000256" key="1">
    <source>
        <dbReference type="ARBA" id="ARBA00004496"/>
    </source>
</evidence>
<dbReference type="OrthoDB" id="9792500at2"/>
<dbReference type="AlphaFoldDB" id="A0A2S5SXT5"/>
<feature type="domain" description="UspA" evidence="5">
    <location>
        <begin position="42"/>
        <end position="186"/>
    </location>
</feature>
<evidence type="ECO:0000256" key="3">
    <source>
        <dbReference type="ARBA" id="ARBA00011738"/>
    </source>
</evidence>
<comment type="subcellular location">
    <subcellularLocation>
        <location evidence="1">Cytoplasm</location>
    </subcellularLocation>
</comment>
<comment type="similarity">
    <text evidence="2">Belongs to the universal stress protein A family.</text>
</comment>
<dbReference type="PRINTS" id="PR01438">
    <property type="entry name" value="UNVRSLSTRESS"/>
</dbReference>
<evidence type="ECO:0000313" key="7">
    <source>
        <dbReference type="Proteomes" id="UP000238605"/>
    </source>
</evidence>
<dbReference type="Pfam" id="PF00582">
    <property type="entry name" value="Usp"/>
    <property type="match status" value="2"/>
</dbReference>
<keyword evidence="4" id="KW-0963">Cytoplasm</keyword>
<dbReference type="SUPFAM" id="SSF52402">
    <property type="entry name" value="Adenine nucleotide alpha hydrolases-like"/>
    <property type="match status" value="2"/>
</dbReference>
<dbReference type="PANTHER" id="PTHR46268:SF23">
    <property type="entry name" value="UNIVERSAL STRESS PROTEIN A-RELATED"/>
    <property type="match status" value="1"/>
</dbReference>
<evidence type="ECO:0000313" key="6">
    <source>
        <dbReference type="EMBL" id="PPE67428.1"/>
    </source>
</evidence>
<comment type="caution">
    <text evidence="6">The sequence shown here is derived from an EMBL/GenBank/DDBJ whole genome shotgun (WGS) entry which is preliminary data.</text>
</comment>
<evidence type="ECO:0000256" key="4">
    <source>
        <dbReference type="ARBA" id="ARBA00022490"/>
    </source>
</evidence>
<protein>
    <recommendedName>
        <fullName evidence="5">UspA domain-containing protein</fullName>
    </recommendedName>
</protein>
<dbReference type="InterPro" id="IPR014729">
    <property type="entry name" value="Rossmann-like_a/b/a_fold"/>
</dbReference>
<sequence>MLAECTVSGSDRWCFVGESGPPPGDTSCVQGASRMIPSAVPPVLAATDFSAAAEQAVRRAAHLARDLGAPLVLVHVHEAPVLGAVWRQLQTWMPGVSGPEAQALEEAAQSRLLALATAVQADTGRPASSRLLHGRAAVAVAEAAASCAAQLVVIGARGEHGLAEAVLGSTAERLLHSVACDLLLVREYGGRDYARMLLPTDLGPESREAVRRMRRLLPKVDSVLLHAYELPYENKLAYAGVEAARLEDLHRRAQAELQLALQALAREVGHSDLPGVCKVMHGYAPAVIAAQADALGVDLIALSAGSRSALERVVLGSVCLHLALESPCDLWLVRAPA</sequence>